<dbReference type="AlphaFoldDB" id="A0A0U3LB29"/>
<sequence length="309" mass="34080">MPAALTDDRLMPVFKPMLPSLLPSLVPRLLLGVLLALLLAAAATAHAAPDRLQVRVHASGPYDLSERYVRELIALALEKGSPPGTELQIDTTEPMTKTRAITMLKEGQRPGFVLNIAGQVDDARLQRIPVPTFLGASDYRICFGRVALKEEASRIRSLRDLQGYTFAHGQGWADTPVLRANALRVIEVQRIDSIFRMMSLGRVDLFCRNLLEVLPELSMAPPDVAVLDGFLLKYAAPHYLYVHQQDRALAGVLQAGLTSALKDGSAQALLLRHLKPSQQRFNLKSRRVIALEGGVDYSHDGLPRLEFLP</sequence>
<dbReference type="KEGG" id="rdp:RD2015_751"/>
<dbReference type="Proteomes" id="UP000060699">
    <property type="component" value="Chromosome"/>
</dbReference>
<proteinExistence type="predicted"/>
<dbReference type="STRING" id="76731.RD2015_751"/>
<protein>
    <submittedName>
        <fullName evidence="1">Uncharacterized protein</fullName>
    </submittedName>
</protein>
<dbReference type="OrthoDB" id="547680at2"/>
<name>A0A0U3LB29_9BURK</name>
<accession>A0A0U3LB29</accession>
<reference evidence="1 2" key="1">
    <citation type="submission" date="2015-12" db="EMBL/GenBank/DDBJ databases">
        <title>Complete genome of Roseateles depolymerans KCTC 42856.</title>
        <authorList>
            <person name="Kim K.M."/>
        </authorList>
    </citation>
    <scope>NUCLEOTIDE SEQUENCE [LARGE SCALE GENOMIC DNA]</scope>
    <source>
        <strain evidence="1 2">KCTC 42856</strain>
    </source>
</reference>
<evidence type="ECO:0000313" key="1">
    <source>
        <dbReference type="EMBL" id="ALV05247.1"/>
    </source>
</evidence>
<evidence type="ECO:0000313" key="2">
    <source>
        <dbReference type="Proteomes" id="UP000060699"/>
    </source>
</evidence>
<gene>
    <name evidence="1" type="ORF">RD2015_751</name>
</gene>
<dbReference type="Gene3D" id="3.40.190.10">
    <property type="entry name" value="Periplasmic binding protein-like II"/>
    <property type="match status" value="2"/>
</dbReference>
<dbReference type="RefSeq" id="WP_116001663.1">
    <property type="nucleotide sequence ID" value="NZ_CP013729.1"/>
</dbReference>
<organism evidence="1 2">
    <name type="scientific">Roseateles depolymerans</name>
    <dbReference type="NCBI Taxonomy" id="76731"/>
    <lineage>
        <taxon>Bacteria</taxon>
        <taxon>Pseudomonadati</taxon>
        <taxon>Pseudomonadota</taxon>
        <taxon>Betaproteobacteria</taxon>
        <taxon>Burkholderiales</taxon>
        <taxon>Sphaerotilaceae</taxon>
        <taxon>Roseateles</taxon>
    </lineage>
</organism>
<keyword evidence="2" id="KW-1185">Reference proteome</keyword>
<dbReference type="EMBL" id="CP013729">
    <property type="protein sequence ID" value="ALV05247.1"/>
    <property type="molecule type" value="Genomic_DNA"/>
</dbReference>
<dbReference type="SUPFAM" id="SSF53850">
    <property type="entry name" value="Periplasmic binding protein-like II"/>
    <property type="match status" value="1"/>
</dbReference>